<dbReference type="eggNOG" id="ENOG503350B">
    <property type="taxonomic scope" value="Bacteria"/>
</dbReference>
<comment type="caution">
    <text evidence="1">The sequence shown here is derived from an EMBL/GenBank/DDBJ whole genome shotgun (WGS) entry which is preliminary data.</text>
</comment>
<evidence type="ECO:0000313" key="1">
    <source>
        <dbReference type="EMBL" id="EGK02438.1"/>
    </source>
</evidence>
<proteinExistence type="predicted"/>
<dbReference type="STRING" id="742766.HMPREF9455_01395"/>
<dbReference type="EMBL" id="ADLV01000017">
    <property type="protein sequence ID" value="EGK02438.1"/>
    <property type="molecule type" value="Genomic_DNA"/>
</dbReference>
<gene>
    <name evidence="1" type="ORF">HMPREF9455_01395</name>
</gene>
<dbReference type="InterPro" id="IPR025506">
    <property type="entry name" value="Abi_alpha"/>
</dbReference>
<evidence type="ECO:0000313" key="2">
    <source>
        <dbReference type="Proteomes" id="UP000004913"/>
    </source>
</evidence>
<name>F5IWC8_9BACT</name>
<dbReference type="AlphaFoldDB" id="F5IWC8"/>
<dbReference type="OrthoDB" id="1347735at2"/>
<accession>F5IWC8</accession>
<protein>
    <submittedName>
        <fullName evidence="1">Uncharacterized protein</fullName>
    </submittedName>
</protein>
<reference evidence="1 2" key="1">
    <citation type="submission" date="2011-04" db="EMBL/GenBank/DDBJ databases">
        <title>The Genome Sequence of Dysgonomonas gadei ATCC BAA-286.</title>
        <authorList>
            <consortium name="The Broad Institute Genome Sequencing Platform"/>
            <person name="Earl A."/>
            <person name="Ward D."/>
            <person name="Feldgarden M."/>
            <person name="Gevers D."/>
            <person name="Pudlo N."/>
            <person name="Martens E."/>
            <person name="Allen-Vercoe E."/>
            <person name="Young S.K."/>
            <person name="Zeng Q."/>
            <person name="Gargeya S."/>
            <person name="Fitzgerald M."/>
            <person name="Haas B."/>
            <person name="Abouelleil A."/>
            <person name="Alvarado L."/>
            <person name="Arachchi H.M."/>
            <person name="Berlin A."/>
            <person name="Brown A."/>
            <person name="Chapman S.B."/>
            <person name="Chen Z."/>
            <person name="Dunbar C."/>
            <person name="Freedman E."/>
            <person name="Gearin G."/>
            <person name="Gellesch M."/>
            <person name="Goldberg J."/>
            <person name="Griggs A."/>
            <person name="Gujja S."/>
            <person name="Heiman D."/>
            <person name="Howarth C."/>
            <person name="Larson L."/>
            <person name="Lui A."/>
            <person name="MacDonald P.J.P."/>
            <person name="Mehta T."/>
            <person name="Montmayeur A."/>
            <person name="Murphy C."/>
            <person name="Neiman D."/>
            <person name="Pearson M."/>
            <person name="Priest M."/>
            <person name="Roberts A."/>
            <person name="Saif S."/>
            <person name="Shea T."/>
            <person name="Shenoy N."/>
            <person name="Sisk P."/>
            <person name="Stolte C."/>
            <person name="Sykes S."/>
            <person name="Yandava C."/>
            <person name="Wortman J."/>
            <person name="Nusbaum C."/>
            <person name="Birren B."/>
        </authorList>
    </citation>
    <scope>NUCLEOTIDE SEQUENCE [LARGE SCALE GENOMIC DNA]</scope>
    <source>
        <strain evidence="1 2">ATCC BAA-286</strain>
    </source>
</reference>
<dbReference type="HOGENOM" id="CLU_1791058_0_0_10"/>
<keyword evidence="2" id="KW-1185">Reference proteome</keyword>
<organism evidence="1 2">
    <name type="scientific">Dysgonomonas gadei ATCC BAA-286</name>
    <dbReference type="NCBI Taxonomy" id="742766"/>
    <lineage>
        <taxon>Bacteria</taxon>
        <taxon>Pseudomonadati</taxon>
        <taxon>Bacteroidota</taxon>
        <taxon>Bacteroidia</taxon>
        <taxon>Bacteroidales</taxon>
        <taxon>Dysgonomonadaceae</taxon>
        <taxon>Dysgonomonas</taxon>
    </lineage>
</organism>
<dbReference type="Proteomes" id="UP000004913">
    <property type="component" value="Unassembled WGS sequence"/>
</dbReference>
<dbReference type="RefSeq" id="WP_006798910.1">
    <property type="nucleotide sequence ID" value="NZ_GL891981.1"/>
</dbReference>
<dbReference type="Pfam" id="PF14337">
    <property type="entry name" value="Abi_alpha"/>
    <property type="match status" value="1"/>
</dbReference>
<sequence>MEDNSANESKVNKSVEVVTELVKAVPIYQDVVQPAAKEIGKALGNITKLVNIALSPVSGLVWGYDKIALWLENKLSEKLQNIPQEDITTPPINIAGPMIEAMRFTGENDNLREMFANLLATSMNKNTADKVHPRFPF</sequence>